<proteinExistence type="predicted"/>
<dbReference type="SUPFAM" id="SSF51395">
    <property type="entry name" value="FMN-linked oxidoreductases"/>
    <property type="match status" value="1"/>
</dbReference>
<keyword evidence="1" id="KW-0285">Flavoprotein</keyword>
<dbReference type="InterPro" id="IPR013785">
    <property type="entry name" value="Aldolase_TIM"/>
</dbReference>
<dbReference type="InterPro" id="IPR001155">
    <property type="entry name" value="OxRdtase_FMN_N"/>
</dbReference>
<comment type="caution">
    <text evidence="4">The sequence shown here is derived from an EMBL/GenBank/DDBJ whole genome shotgun (WGS) entry which is preliminary data.</text>
</comment>
<dbReference type="RefSeq" id="WP_379508100.1">
    <property type="nucleotide sequence ID" value="NZ_JBHRTQ010000001.1"/>
</dbReference>
<reference evidence="5" key="1">
    <citation type="journal article" date="2019" name="Int. J. Syst. Evol. Microbiol.">
        <title>The Global Catalogue of Microorganisms (GCM) 10K type strain sequencing project: providing services to taxonomists for standard genome sequencing and annotation.</title>
        <authorList>
            <consortium name="The Broad Institute Genomics Platform"/>
            <consortium name="The Broad Institute Genome Sequencing Center for Infectious Disease"/>
            <person name="Wu L."/>
            <person name="Ma J."/>
        </authorList>
    </citation>
    <scope>NUCLEOTIDE SEQUENCE [LARGE SCALE GENOMIC DNA]</scope>
    <source>
        <strain evidence="5">KCTC 42984</strain>
    </source>
</reference>
<dbReference type="PANTHER" id="PTHR43656">
    <property type="entry name" value="BINDING OXIDOREDUCTASE, PUTATIVE (AFU_ORTHOLOGUE AFUA_2G08260)-RELATED"/>
    <property type="match status" value="1"/>
</dbReference>
<dbReference type="InterPro" id="IPR051799">
    <property type="entry name" value="NADH_flavin_oxidoreductase"/>
</dbReference>
<organism evidence="4 5">
    <name type="scientific">Novosphingobium bradum</name>
    <dbReference type="NCBI Taxonomy" id="1737444"/>
    <lineage>
        <taxon>Bacteria</taxon>
        <taxon>Pseudomonadati</taxon>
        <taxon>Pseudomonadota</taxon>
        <taxon>Alphaproteobacteria</taxon>
        <taxon>Sphingomonadales</taxon>
        <taxon>Sphingomonadaceae</taxon>
        <taxon>Novosphingobium</taxon>
    </lineage>
</organism>
<dbReference type="CDD" id="cd02803">
    <property type="entry name" value="OYE_like_FMN_family"/>
    <property type="match status" value="1"/>
</dbReference>
<evidence type="ECO:0000256" key="2">
    <source>
        <dbReference type="ARBA" id="ARBA00023002"/>
    </source>
</evidence>
<evidence type="ECO:0000313" key="5">
    <source>
        <dbReference type="Proteomes" id="UP001595604"/>
    </source>
</evidence>
<dbReference type="PANTHER" id="PTHR43656:SF2">
    <property type="entry name" value="BINDING OXIDOREDUCTASE, PUTATIVE (AFU_ORTHOLOGUE AFUA_2G08260)-RELATED"/>
    <property type="match status" value="1"/>
</dbReference>
<sequence>MSADLFAPMTFARGEAMPNRFMLAPLTNQQSPSGLLSDEERNWLLMRGRGGFGLVMTAAAYVQPNGKGFPGQIGIDHDGCVPALASLAAELRAQGCRSSLQLYHAGIRACQPEIEGPPVGPSEDAASGARAMTTGEVEAMIEAFIAAALRAQEAGFDGVEIHGAHGYLLCAFLSPEHNHRTDRFGGSLANRASPLREVIAGIRARCRPDFTLGVRLTVERMGIVLAESRQLVGELMAEGQLDYIDLSLWDVFMTPVDPDFAERPLIGWFTDLPRGGTRLGVAGKIRSGAEARQCLEAGADFVLIGRAAIANHDFPRRIADNPDFEMPALPLPRAHVAEEGATAPFLAYLGGMPGLLEPA</sequence>
<protein>
    <submittedName>
        <fullName evidence="4">NADH:flavin oxidoreductase</fullName>
    </submittedName>
</protein>
<dbReference type="Pfam" id="PF00724">
    <property type="entry name" value="Oxidored_FMN"/>
    <property type="match status" value="1"/>
</dbReference>
<keyword evidence="2" id="KW-0560">Oxidoreductase</keyword>
<evidence type="ECO:0000313" key="4">
    <source>
        <dbReference type="EMBL" id="MFC3172703.1"/>
    </source>
</evidence>
<keyword evidence="5" id="KW-1185">Reference proteome</keyword>
<accession>A0ABV7IPW7</accession>
<gene>
    <name evidence="4" type="ORF">ACFOD9_00410</name>
</gene>
<evidence type="ECO:0000256" key="1">
    <source>
        <dbReference type="ARBA" id="ARBA00022630"/>
    </source>
</evidence>
<dbReference type="Gene3D" id="3.20.20.70">
    <property type="entry name" value="Aldolase class I"/>
    <property type="match status" value="1"/>
</dbReference>
<evidence type="ECO:0000259" key="3">
    <source>
        <dbReference type="Pfam" id="PF00724"/>
    </source>
</evidence>
<dbReference type="EMBL" id="JBHRTQ010000001">
    <property type="protein sequence ID" value="MFC3172703.1"/>
    <property type="molecule type" value="Genomic_DNA"/>
</dbReference>
<name>A0ABV7IPW7_9SPHN</name>
<feature type="domain" description="NADH:flavin oxidoreductase/NADH oxidase N-terminal" evidence="3">
    <location>
        <begin position="4"/>
        <end position="320"/>
    </location>
</feature>
<dbReference type="Proteomes" id="UP001595604">
    <property type="component" value="Unassembled WGS sequence"/>
</dbReference>